<dbReference type="InterPro" id="IPR031099">
    <property type="entry name" value="BRCA1-associated"/>
</dbReference>
<keyword evidence="8" id="KW-0539">Nucleus</keyword>
<dbReference type="SMART" id="SM00292">
    <property type="entry name" value="BRCT"/>
    <property type="match status" value="2"/>
</dbReference>
<evidence type="ECO:0000256" key="6">
    <source>
        <dbReference type="ARBA" id="ARBA00022833"/>
    </source>
</evidence>
<evidence type="ECO:0000259" key="10">
    <source>
        <dbReference type="PROSITE" id="PS50172"/>
    </source>
</evidence>
<evidence type="ECO:0000256" key="7">
    <source>
        <dbReference type="ARBA" id="ARBA00023204"/>
    </source>
</evidence>
<evidence type="ECO:0000256" key="2">
    <source>
        <dbReference type="ARBA" id="ARBA00022723"/>
    </source>
</evidence>
<evidence type="ECO:0000256" key="3">
    <source>
        <dbReference type="ARBA" id="ARBA00022737"/>
    </source>
</evidence>
<feature type="region of interest" description="Disordered" evidence="9">
    <location>
        <begin position="119"/>
        <end position="149"/>
    </location>
</feature>
<dbReference type="PANTHER" id="PTHR13763:SF0">
    <property type="entry name" value="BREAST CANCER TYPE 1 SUSCEPTIBILITY PROTEIN"/>
    <property type="match status" value="1"/>
</dbReference>
<evidence type="ECO:0000256" key="8">
    <source>
        <dbReference type="ARBA" id="ARBA00023242"/>
    </source>
</evidence>
<sequence>EEVALLKAQCAAIKSRLNPKKKENEYDIVQKDREKNETCREENSSIGFVAFSKESIKEQAEEFELDVLPPTCPMGQDSDEDLFGSLPNLTNSTVQPSDTQEEEGNICKGEQKSLYRNISETGQDGDQITKDDPNIKKDSENSFNNMNSSFKNQNCVEDSKILNNDSLNSNLNENKLTDINIKFISGSTKHIENNEADNVSTSAECQSAASSNIRPSQSLVDGYGPAVFICTGLTSAELTVVNKFIVSLAPPGTSVKKVWSSEVTHVIVKPDEDGQAQRTLKYLYGVAASRWIVSFKWIQDCLSRNNILNEDDYEVVDTTGQEGPSSSRKSIKPLFNKAEFYLVPPFNDISIQQLTELLELCGAHVVPSVKHFSINPNGGIMQLVLFQSDGDDEPQDFDGNGYSRLCVAHDWVVECIGTFSHLAIRPYLMCDASIEQINNSGVSPLLVDETQDIQ</sequence>
<keyword evidence="12" id="KW-1185">Reference proteome</keyword>
<reference evidence="11 12" key="1">
    <citation type="submission" date="2024-05" db="EMBL/GenBank/DDBJ databases">
        <authorList>
            <person name="Wallberg A."/>
        </authorList>
    </citation>
    <scope>NUCLEOTIDE SEQUENCE [LARGE SCALE GENOMIC DNA]</scope>
</reference>
<feature type="compositionally biased region" description="Basic and acidic residues" evidence="9">
    <location>
        <begin position="127"/>
        <end position="140"/>
    </location>
</feature>
<keyword evidence="4" id="KW-0227">DNA damage</keyword>
<dbReference type="GO" id="GO:0008270">
    <property type="term" value="F:zinc ion binding"/>
    <property type="evidence" value="ECO:0007669"/>
    <property type="project" value="UniProtKB-KW"/>
</dbReference>
<dbReference type="Gene3D" id="3.40.50.10190">
    <property type="entry name" value="BRCT domain"/>
    <property type="match status" value="2"/>
</dbReference>
<dbReference type="InterPro" id="IPR036420">
    <property type="entry name" value="BRCT_dom_sf"/>
</dbReference>
<comment type="subcellular location">
    <subcellularLocation>
        <location evidence="1">Nucleus</location>
    </subcellularLocation>
</comment>
<dbReference type="PANTHER" id="PTHR13763">
    <property type="entry name" value="BREAST CANCER TYPE 1 SUSCEPTIBILITY PROTEIN BRCA1"/>
    <property type="match status" value="1"/>
</dbReference>
<evidence type="ECO:0000313" key="12">
    <source>
        <dbReference type="Proteomes" id="UP001497623"/>
    </source>
</evidence>
<feature type="domain" description="BRCT" evidence="10">
    <location>
        <begin position="330"/>
        <end position="429"/>
    </location>
</feature>
<evidence type="ECO:0000256" key="1">
    <source>
        <dbReference type="ARBA" id="ARBA00004123"/>
    </source>
</evidence>
<gene>
    <name evidence="11" type="ORF">MNOR_LOCUS29031</name>
</gene>
<dbReference type="Proteomes" id="UP001497623">
    <property type="component" value="Unassembled WGS sequence"/>
</dbReference>
<proteinExistence type="predicted"/>
<dbReference type="FunFam" id="3.40.50.10190:FF:000006">
    <property type="entry name" value="Breast cancer type 1 susceptibility protein homolog"/>
    <property type="match status" value="1"/>
</dbReference>
<organism evidence="11 12">
    <name type="scientific">Meganyctiphanes norvegica</name>
    <name type="common">Northern krill</name>
    <name type="synonym">Thysanopoda norvegica</name>
    <dbReference type="NCBI Taxonomy" id="48144"/>
    <lineage>
        <taxon>Eukaryota</taxon>
        <taxon>Metazoa</taxon>
        <taxon>Ecdysozoa</taxon>
        <taxon>Arthropoda</taxon>
        <taxon>Crustacea</taxon>
        <taxon>Multicrustacea</taxon>
        <taxon>Malacostraca</taxon>
        <taxon>Eumalacostraca</taxon>
        <taxon>Eucarida</taxon>
        <taxon>Euphausiacea</taxon>
        <taxon>Euphausiidae</taxon>
        <taxon>Meganyctiphanes</taxon>
    </lineage>
</organism>
<dbReference type="GO" id="GO:0045944">
    <property type="term" value="P:positive regulation of transcription by RNA polymerase II"/>
    <property type="evidence" value="ECO:0007669"/>
    <property type="project" value="TreeGrafter"/>
</dbReference>
<accession>A0AAV2RSY3</accession>
<protein>
    <recommendedName>
        <fullName evidence="10">BRCT domain-containing protein</fullName>
    </recommendedName>
</protein>
<evidence type="ECO:0000256" key="4">
    <source>
        <dbReference type="ARBA" id="ARBA00022763"/>
    </source>
</evidence>
<dbReference type="PROSITE" id="PS50172">
    <property type="entry name" value="BRCT"/>
    <property type="match status" value="2"/>
</dbReference>
<evidence type="ECO:0000256" key="9">
    <source>
        <dbReference type="SAM" id="MobiDB-lite"/>
    </source>
</evidence>
<dbReference type="GO" id="GO:0000724">
    <property type="term" value="P:double-strand break repair via homologous recombination"/>
    <property type="evidence" value="ECO:0007669"/>
    <property type="project" value="TreeGrafter"/>
</dbReference>
<name>A0AAV2RSY3_MEGNR</name>
<dbReference type="SUPFAM" id="SSF52113">
    <property type="entry name" value="BRCT domain"/>
    <property type="match status" value="2"/>
</dbReference>
<dbReference type="GO" id="GO:0031436">
    <property type="term" value="C:BRCA1-BARD1 complex"/>
    <property type="evidence" value="ECO:0007669"/>
    <property type="project" value="TreeGrafter"/>
</dbReference>
<dbReference type="AlphaFoldDB" id="A0AAV2RSY3"/>
<evidence type="ECO:0000313" key="11">
    <source>
        <dbReference type="EMBL" id="CAL4142129.1"/>
    </source>
</evidence>
<dbReference type="GO" id="GO:0070531">
    <property type="term" value="C:BRCA1-A complex"/>
    <property type="evidence" value="ECO:0007669"/>
    <property type="project" value="TreeGrafter"/>
</dbReference>
<keyword evidence="6" id="KW-0862">Zinc</keyword>
<keyword evidence="5" id="KW-0863">Zinc-finger</keyword>
<evidence type="ECO:0000256" key="5">
    <source>
        <dbReference type="ARBA" id="ARBA00022771"/>
    </source>
</evidence>
<comment type="caution">
    <text evidence="11">The sequence shown here is derived from an EMBL/GenBank/DDBJ whole genome shotgun (WGS) entry which is preliminary data.</text>
</comment>
<dbReference type="EMBL" id="CAXKWB010032974">
    <property type="protein sequence ID" value="CAL4142129.1"/>
    <property type="molecule type" value="Genomic_DNA"/>
</dbReference>
<dbReference type="Pfam" id="PF00533">
    <property type="entry name" value="BRCT"/>
    <property type="match status" value="1"/>
</dbReference>
<dbReference type="GO" id="GO:0004842">
    <property type="term" value="F:ubiquitin-protein transferase activity"/>
    <property type="evidence" value="ECO:0007669"/>
    <property type="project" value="TreeGrafter"/>
</dbReference>
<feature type="non-terminal residue" evidence="11">
    <location>
        <position position="1"/>
    </location>
</feature>
<keyword evidence="2" id="KW-0479">Metal-binding</keyword>
<keyword evidence="7" id="KW-0234">DNA repair</keyword>
<feature type="domain" description="BRCT" evidence="10">
    <location>
        <begin position="252"/>
        <end position="315"/>
    </location>
</feature>
<dbReference type="InterPro" id="IPR001357">
    <property type="entry name" value="BRCT_dom"/>
</dbReference>
<keyword evidence="3" id="KW-0677">Repeat</keyword>